<proteinExistence type="predicted"/>
<reference evidence="1 2" key="1">
    <citation type="submission" date="2019-04" db="EMBL/GenBank/DDBJ databases">
        <authorList>
            <person name="Feng G."/>
            <person name="Zhang J."/>
            <person name="Zhu H."/>
        </authorList>
    </citation>
    <scope>NUCLEOTIDE SEQUENCE [LARGE SCALE GENOMIC DNA]</scope>
    <source>
        <strain evidence="1 2">92R-1</strain>
    </source>
</reference>
<gene>
    <name evidence="1" type="ORF">EU556_05915</name>
</gene>
<dbReference type="Proteomes" id="UP000298337">
    <property type="component" value="Unassembled WGS sequence"/>
</dbReference>
<comment type="caution">
    <text evidence="1">The sequence shown here is derived from an EMBL/GenBank/DDBJ whole genome shotgun (WGS) entry which is preliminary data.</text>
</comment>
<dbReference type="SUPFAM" id="SSF56784">
    <property type="entry name" value="HAD-like"/>
    <property type="match status" value="1"/>
</dbReference>
<organism evidence="1 2">
    <name type="scientific">Hymenobacter fodinae</name>
    <dbReference type="NCBI Taxonomy" id="2510796"/>
    <lineage>
        <taxon>Bacteria</taxon>
        <taxon>Pseudomonadati</taxon>
        <taxon>Bacteroidota</taxon>
        <taxon>Cytophagia</taxon>
        <taxon>Cytophagales</taxon>
        <taxon>Hymenobacteraceae</taxon>
        <taxon>Hymenobacter</taxon>
    </lineage>
</organism>
<protein>
    <submittedName>
        <fullName evidence="1">Uncharacterized protein</fullName>
    </submittedName>
</protein>
<dbReference type="OrthoDB" id="5431593at2"/>
<keyword evidence="2" id="KW-1185">Reference proteome</keyword>
<accession>A0A4Z0PDI3</accession>
<evidence type="ECO:0000313" key="1">
    <source>
        <dbReference type="EMBL" id="TGE10351.1"/>
    </source>
</evidence>
<dbReference type="RefSeq" id="WP_135431954.1">
    <property type="nucleotide sequence ID" value="NZ_SRLA01000001.1"/>
</dbReference>
<sequence>MRIAFDLDNNLIRNNYLFPLERPHWPRLAQMLSSEGLRQGVAEAVALCRAQGWEVWVYTTSYRSAWYIRRLFWLHGIRLDGVVNQQRHDRKVQVRSTKHPPTFGIDLLVDDSEGVKLEGERYGFRVVVVQPEDLDWVMKVRAAVQCHDQVSAEESQKT</sequence>
<evidence type="ECO:0000313" key="2">
    <source>
        <dbReference type="Proteomes" id="UP000298337"/>
    </source>
</evidence>
<dbReference type="InterPro" id="IPR036412">
    <property type="entry name" value="HAD-like_sf"/>
</dbReference>
<name>A0A4Z0PDI3_9BACT</name>
<dbReference type="EMBL" id="SRLA01000001">
    <property type="protein sequence ID" value="TGE10351.1"/>
    <property type="molecule type" value="Genomic_DNA"/>
</dbReference>
<dbReference type="AlphaFoldDB" id="A0A4Z0PDI3"/>